<dbReference type="EMBL" id="QREL01000002">
    <property type="protein sequence ID" value="REE26363.1"/>
    <property type="molecule type" value="Genomic_DNA"/>
</dbReference>
<evidence type="ECO:0000313" key="2">
    <source>
        <dbReference type="EMBL" id="REE26363.1"/>
    </source>
</evidence>
<name>A0A371NBF1_9EURY</name>
<keyword evidence="3" id="KW-1185">Reference proteome</keyword>
<dbReference type="GO" id="GO:0003676">
    <property type="term" value="F:nucleic acid binding"/>
    <property type="evidence" value="ECO:0007669"/>
    <property type="project" value="InterPro"/>
</dbReference>
<reference evidence="2 3" key="1">
    <citation type="submission" date="2018-07" db="EMBL/GenBank/DDBJ databases">
        <title>Genomic Encyclopedia of Type Strains, Phase IV (KMG-IV): sequencing the most valuable type-strain genomes for metagenomic binning, comparative biology and taxonomic classification.</title>
        <authorList>
            <person name="Goeker M."/>
        </authorList>
    </citation>
    <scope>NUCLEOTIDE SEQUENCE [LARGE SCALE GENOMIC DNA]</scope>
    <source>
        <strain evidence="2 3">DSM 7466</strain>
    </source>
</reference>
<evidence type="ECO:0000259" key="1">
    <source>
        <dbReference type="Pfam" id="PF01336"/>
    </source>
</evidence>
<evidence type="ECO:0000313" key="3">
    <source>
        <dbReference type="Proteomes" id="UP000256864"/>
    </source>
</evidence>
<dbReference type="InterPro" id="IPR012340">
    <property type="entry name" value="NA-bd_OB-fold"/>
</dbReference>
<comment type="caution">
    <text evidence="2">The sequence shown here is derived from an EMBL/GenBank/DDBJ whole genome shotgun (WGS) entry which is preliminary data.</text>
</comment>
<dbReference type="GeneID" id="24854684"/>
<dbReference type="InterPro" id="IPR004365">
    <property type="entry name" value="NA-bd_OB_tRNA"/>
</dbReference>
<proteinExistence type="predicted"/>
<dbReference type="AlphaFoldDB" id="A0A371NBF1"/>
<feature type="domain" description="OB" evidence="1">
    <location>
        <begin position="50"/>
        <end position="125"/>
    </location>
</feature>
<sequence>MAYLDDRSLLLISLFLGLSGFIGMIISADTVTPPEVSVSSINHGMVDRKVTVEGTVEDFRESEHSGTLFLVINDGSGVITAVIFESTSAEIKKNGLDPHLLRGMKVRVTGKVNEYKGSLEIIVEEPSNLRTLAC</sequence>
<dbReference type="Gene3D" id="2.40.50.140">
    <property type="entry name" value="Nucleic acid-binding proteins"/>
    <property type="match status" value="1"/>
</dbReference>
<dbReference type="Pfam" id="PF01336">
    <property type="entry name" value="tRNA_anti-codon"/>
    <property type="match status" value="1"/>
</dbReference>
<dbReference type="Proteomes" id="UP000256864">
    <property type="component" value="Unassembled WGS sequence"/>
</dbReference>
<dbReference type="RefSeq" id="WP_048176096.1">
    <property type="nucleotide sequence ID" value="NZ_QREL01000002.1"/>
</dbReference>
<protein>
    <recommendedName>
        <fullName evidence="1">OB domain-containing protein</fullName>
    </recommendedName>
</protein>
<accession>A0A371NBF1</accession>
<dbReference type="SUPFAM" id="SSF50249">
    <property type="entry name" value="Nucleic acid-binding proteins"/>
    <property type="match status" value="1"/>
</dbReference>
<gene>
    <name evidence="2" type="ORF">C7452_1325</name>
</gene>
<organism evidence="2 3">
    <name type="scientific">Methanothermobacter defluvii</name>
    <dbReference type="NCBI Taxonomy" id="49339"/>
    <lineage>
        <taxon>Archaea</taxon>
        <taxon>Methanobacteriati</taxon>
        <taxon>Methanobacteriota</taxon>
        <taxon>Methanomada group</taxon>
        <taxon>Methanobacteria</taxon>
        <taxon>Methanobacteriales</taxon>
        <taxon>Methanobacteriaceae</taxon>
        <taxon>Methanothermobacter</taxon>
    </lineage>
</organism>